<feature type="region of interest" description="Disordered" evidence="1">
    <location>
        <begin position="1"/>
        <end position="30"/>
    </location>
</feature>
<dbReference type="EMBL" id="JBFDAA010000007">
    <property type="protein sequence ID" value="KAL1130577.1"/>
    <property type="molecule type" value="Genomic_DNA"/>
</dbReference>
<evidence type="ECO:0000313" key="2">
    <source>
        <dbReference type="EMBL" id="KAL1130577.1"/>
    </source>
</evidence>
<reference evidence="2 3" key="1">
    <citation type="submission" date="2024-07" db="EMBL/GenBank/DDBJ databases">
        <title>Chromosome-level genome assembly of the water stick insect Ranatra chinensis (Heteroptera: Nepidae).</title>
        <authorList>
            <person name="Liu X."/>
        </authorList>
    </citation>
    <scope>NUCLEOTIDE SEQUENCE [LARGE SCALE GENOMIC DNA]</scope>
    <source>
        <strain evidence="2">Cailab_2021Rc</strain>
        <tissue evidence="2">Muscle</tissue>
    </source>
</reference>
<sequence length="478" mass="52019">MASKRRNMFQKNKTQETTENGRCSSFKRRRKNKKIEHRLMCSSVFEIHKLAPYLNKPVVAYSNSILGLKSVITTIKQPVDTERGSGWDVKMQISSANVAICVASCAFICKAGTPLGHPFCPLWLGNTRYIGGHPTKMHLQAVRLIFYSPVKVSSLVALKSSSSTDGANEPKGGKDDANEPERSENYVNEPEDSTGDGNGAGCSTDYVTKAEGSTERNRDDVTEAEGSTGDGNGAGCSTDYVTKAEGSTGDGNGAGCNTDDVNQPESNKDDGNEAETSRDNLNEQNGQLGRVGRRRQACRGPEVVLGPAAGGARVQVVLAIRGRYPTSVTRATQQVPSADYSEDAAEINSQLVETYEPEVISRQNVYERDAILLPTLPYSPDLAPFPNEEVKETVEKWLPEGSLHPAFAWSLSVGSPAGRCLWESTDGVLTGNVHANEEGCRLSLKMLATWEAKRWNPHSSLRETQHFYMDHLVGSVLE</sequence>
<proteinExistence type="predicted"/>
<dbReference type="AlphaFoldDB" id="A0ABD0YH50"/>
<evidence type="ECO:0000256" key="1">
    <source>
        <dbReference type="SAM" id="MobiDB-lite"/>
    </source>
</evidence>
<feature type="compositionally biased region" description="Basic and acidic residues" evidence="1">
    <location>
        <begin position="212"/>
        <end position="221"/>
    </location>
</feature>
<protein>
    <submittedName>
        <fullName evidence="2">Uncharacterized protein</fullName>
    </submittedName>
</protein>
<name>A0ABD0YH50_9HEMI</name>
<feature type="compositionally biased region" description="Basic and acidic residues" evidence="1">
    <location>
        <begin position="171"/>
        <end position="184"/>
    </location>
</feature>
<accession>A0ABD0YH50</accession>
<dbReference type="Proteomes" id="UP001558652">
    <property type="component" value="Unassembled WGS sequence"/>
</dbReference>
<organism evidence="2 3">
    <name type="scientific">Ranatra chinensis</name>
    <dbReference type="NCBI Taxonomy" id="642074"/>
    <lineage>
        <taxon>Eukaryota</taxon>
        <taxon>Metazoa</taxon>
        <taxon>Ecdysozoa</taxon>
        <taxon>Arthropoda</taxon>
        <taxon>Hexapoda</taxon>
        <taxon>Insecta</taxon>
        <taxon>Pterygota</taxon>
        <taxon>Neoptera</taxon>
        <taxon>Paraneoptera</taxon>
        <taxon>Hemiptera</taxon>
        <taxon>Heteroptera</taxon>
        <taxon>Panheteroptera</taxon>
        <taxon>Nepomorpha</taxon>
        <taxon>Nepidae</taxon>
        <taxon>Ranatrinae</taxon>
        <taxon>Ranatra</taxon>
    </lineage>
</organism>
<gene>
    <name evidence="2" type="ORF">AAG570_011823</name>
</gene>
<evidence type="ECO:0000313" key="3">
    <source>
        <dbReference type="Proteomes" id="UP001558652"/>
    </source>
</evidence>
<feature type="region of interest" description="Disordered" evidence="1">
    <location>
        <begin position="159"/>
        <end position="295"/>
    </location>
</feature>
<feature type="compositionally biased region" description="Basic and acidic residues" evidence="1">
    <location>
        <begin position="266"/>
        <end position="281"/>
    </location>
</feature>
<comment type="caution">
    <text evidence="2">The sequence shown here is derived from an EMBL/GenBank/DDBJ whole genome shotgun (WGS) entry which is preliminary data.</text>
</comment>
<feature type="compositionally biased region" description="Polar residues" evidence="1">
    <location>
        <begin position="9"/>
        <end position="23"/>
    </location>
</feature>
<keyword evidence="3" id="KW-1185">Reference proteome</keyword>